<feature type="disulfide bond" evidence="4">
    <location>
        <begin position="330"/>
        <end position="373"/>
    </location>
</feature>
<keyword evidence="5" id="KW-1133">Transmembrane helix</keyword>
<dbReference type="PROSITE" id="PS50923">
    <property type="entry name" value="SUSHI"/>
    <property type="match status" value="2"/>
</dbReference>
<keyword evidence="3 4" id="KW-1015">Disulfide bond</keyword>
<evidence type="ECO:0000256" key="1">
    <source>
        <dbReference type="ARBA" id="ARBA00022729"/>
    </source>
</evidence>
<keyword evidence="4" id="KW-0768">Sushi</keyword>
<evidence type="ECO:0000313" key="8">
    <source>
        <dbReference type="Proteomes" id="UP000694867"/>
    </source>
</evidence>
<feature type="domain" description="Sushi" evidence="7">
    <location>
        <begin position="328"/>
        <end position="389"/>
    </location>
</feature>
<dbReference type="InterPro" id="IPR000436">
    <property type="entry name" value="Sushi_SCR_CCP_dom"/>
</dbReference>
<feature type="transmembrane region" description="Helical" evidence="5">
    <location>
        <begin position="536"/>
        <end position="560"/>
    </location>
</feature>
<dbReference type="KEGG" id="goe:100902472"/>
<dbReference type="Proteomes" id="UP000694867">
    <property type="component" value="Unplaced"/>
</dbReference>
<feature type="domain" description="Sushi" evidence="7">
    <location>
        <begin position="144"/>
        <end position="210"/>
    </location>
</feature>
<dbReference type="AlphaFoldDB" id="A0AAJ7SI97"/>
<keyword evidence="5" id="KW-0472">Membrane</keyword>
<sequence>MWRFYPTLLLMAMASPVQSASLERTPPGQDAVSDNPRECVVETPLRINQGLVIRDKMPAGFDPSKPCRTTLRSPEGKLLKAKLDLAFLNGNRDFVQITANRNMWYIYKTCAPCHEEVIESPEITIEFLLTNSSKFQLRYSTNDGACPFLRIVPPLVIKTQSSITRKIGSKYQFGCLTTKDYRLIGKNQIFCEVSPNGTATWSAPLPTCQTISNCPKLEKTSDVSGHLSLRHQQDENYHCSWLIDASRLDASFIEFVPRYEWLDLGHWEGVGRHRGLAFYDGEGRLKVDSGVGLRYRTRDPKLKIYFNLSAKEAAPNASFTIEYEIGRKSCPTIDEEAFPFGSITLTNSFFVGSSAKFECAPGYHMRGKPGALCLKSGDWNFQSMPECVPLSAEINNDLNVLTVTTEGTVTEDSSRGEGPASTTERDVLAYTDWSIRGVAANAPKGPAQPGVTTPGVDSDIHGGLNRESEISTSAISTESPITPEGGEAPNFIPSLKSIEDGAAVTPDPIDEVPTIESLNGILQRLQNLDVQREEDVSFLLIFVAIVSLATLVVVLFSLVVRHRCREKIPRRENPLYTGAPARRIQNVSFRPNGKHKRAAQQRIYS</sequence>
<dbReference type="SUPFAM" id="SSF57535">
    <property type="entry name" value="Complement control module/SCR domain"/>
    <property type="match status" value="2"/>
</dbReference>
<accession>A0AAJ7SI97</accession>
<evidence type="ECO:0000256" key="4">
    <source>
        <dbReference type="PROSITE-ProRule" id="PRU00302"/>
    </source>
</evidence>
<dbReference type="InterPro" id="IPR035976">
    <property type="entry name" value="Sushi/SCR/CCP_sf"/>
</dbReference>
<keyword evidence="2" id="KW-0677">Repeat</keyword>
<keyword evidence="5" id="KW-0812">Transmembrane</keyword>
<proteinExistence type="predicted"/>
<dbReference type="GeneID" id="100902472"/>
<name>A0AAJ7SI97_9ACAR</name>
<dbReference type="PANTHER" id="PTHR45656:SF4">
    <property type="entry name" value="PROTEIN CBR-CLEC-78"/>
    <property type="match status" value="1"/>
</dbReference>
<evidence type="ECO:0000256" key="2">
    <source>
        <dbReference type="ARBA" id="ARBA00022737"/>
    </source>
</evidence>
<gene>
    <name evidence="9" type="primary">LOC100902472</name>
</gene>
<feature type="chain" id="PRO_5042564972" evidence="6">
    <location>
        <begin position="20"/>
        <end position="605"/>
    </location>
</feature>
<dbReference type="InterPro" id="IPR051277">
    <property type="entry name" value="SEZ6_CSMD_C4BPB_Regulators"/>
</dbReference>
<organism evidence="8 9">
    <name type="scientific">Galendromus occidentalis</name>
    <name type="common">western predatory mite</name>
    <dbReference type="NCBI Taxonomy" id="34638"/>
    <lineage>
        <taxon>Eukaryota</taxon>
        <taxon>Metazoa</taxon>
        <taxon>Ecdysozoa</taxon>
        <taxon>Arthropoda</taxon>
        <taxon>Chelicerata</taxon>
        <taxon>Arachnida</taxon>
        <taxon>Acari</taxon>
        <taxon>Parasitiformes</taxon>
        <taxon>Mesostigmata</taxon>
        <taxon>Gamasina</taxon>
        <taxon>Phytoseioidea</taxon>
        <taxon>Phytoseiidae</taxon>
        <taxon>Typhlodrominae</taxon>
        <taxon>Galendromus</taxon>
    </lineage>
</organism>
<keyword evidence="1 6" id="KW-0732">Signal</keyword>
<protein>
    <submittedName>
        <fullName evidence="9">CUB and sushi domain-containing protein 2-like</fullName>
    </submittedName>
</protein>
<dbReference type="RefSeq" id="XP_028968546.1">
    <property type="nucleotide sequence ID" value="XM_029112713.1"/>
</dbReference>
<dbReference type="Gene3D" id="2.10.70.10">
    <property type="entry name" value="Complement Module, domain 1"/>
    <property type="match status" value="2"/>
</dbReference>
<evidence type="ECO:0000256" key="5">
    <source>
        <dbReference type="SAM" id="Phobius"/>
    </source>
</evidence>
<dbReference type="Pfam" id="PF00084">
    <property type="entry name" value="Sushi"/>
    <property type="match status" value="1"/>
</dbReference>
<dbReference type="PANTHER" id="PTHR45656">
    <property type="entry name" value="PROTEIN CBR-CLEC-78"/>
    <property type="match status" value="1"/>
</dbReference>
<reference evidence="9" key="1">
    <citation type="submission" date="2025-08" db="UniProtKB">
        <authorList>
            <consortium name="RefSeq"/>
        </authorList>
    </citation>
    <scope>IDENTIFICATION</scope>
</reference>
<evidence type="ECO:0000313" key="9">
    <source>
        <dbReference type="RefSeq" id="XP_028968546.1"/>
    </source>
</evidence>
<comment type="caution">
    <text evidence="4">Lacks conserved residue(s) required for the propagation of feature annotation.</text>
</comment>
<dbReference type="SMART" id="SM00032">
    <property type="entry name" value="CCP"/>
    <property type="match status" value="2"/>
</dbReference>
<evidence type="ECO:0000259" key="7">
    <source>
        <dbReference type="PROSITE" id="PS50923"/>
    </source>
</evidence>
<evidence type="ECO:0000256" key="6">
    <source>
        <dbReference type="SAM" id="SignalP"/>
    </source>
</evidence>
<feature type="signal peptide" evidence="6">
    <location>
        <begin position="1"/>
        <end position="19"/>
    </location>
</feature>
<keyword evidence="8" id="KW-1185">Reference proteome</keyword>
<evidence type="ECO:0000256" key="3">
    <source>
        <dbReference type="ARBA" id="ARBA00023157"/>
    </source>
</evidence>
<dbReference type="CDD" id="cd00033">
    <property type="entry name" value="CCP"/>
    <property type="match status" value="2"/>
</dbReference>